<evidence type="ECO:0000256" key="9">
    <source>
        <dbReference type="SAM" id="Phobius"/>
    </source>
</evidence>
<feature type="transmembrane region" description="Helical" evidence="9">
    <location>
        <begin position="158"/>
        <end position="176"/>
    </location>
</feature>
<dbReference type="GeneID" id="13013128"/>
<evidence type="ECO:0000313" key="10">
    <source>
        <dbReference type="EMBL" id="AFK51235.1"/>
    </source>
</evidence>
<dbReference type="Pfam" id="PF02653">
    <property type="entry name" value="BPD_transp_2"/>
    <property type="match status" value="1"/>
</dbReference>
<dbReference type="OrthoDB" id="31233at2157"/>
<evidence type="ECO:0000256" key="6">
    <source>
        <dbReference type="ARBA" id="ARBA00022989"/>
    </source>
</evidence>
<dbReference type="RefSeq" id="WP_014737485.1">
    <property type="nucleotide sequence ID" value="NC_017954.1"/>
</dbReference>
<organism evidence="10 11">
    <name type="scientific">Thermogladius calderae (strain DSM 22663 / VKM B-2946 / 1633)</name>
    <dbReference type="NCBI Taxonomy" id="1184251"/>
    <lineage>
        <taxon>Archaea</taxon>
        <taxon>Thermoproteota</taxon>
        <taxon>Thermoprotei</taxon>
        <taxon>Desulfurococcales</taxon>
        <taxon>Desulfurococcaceae</taxon>
        <taxon>Thermogladius</taxon>
    </lineage>
</organism>
<keyword evidence="3" id="KW-1003">Cell membrane</keyword>
<dbReference type="PANTHER" id="PTHR11795">
    <property type="entry name" value="BRANCHED-CHAIN AMINO ACID TRANSPORT SYSTEM PERMEASE PROTEIN LIVH"/>
    <property type="match status" value="1"/>
</dbReference>
<feature type="transmembrane region" description="Helical" evidence="9">
    <location>
        <begin position="288"/>
        <end position="311"/>
    </location>
</feature>
<dbReference type="GO" id="GO:0022857">
    <property type="term" value="F:transmembrane transporter activity"/>
    <property type="evidence" value="ECO:0007669"/>
    <property type="project" value="InterPro"/>
</dbReference>
<dbReference type="PANTHER" id="PTHR11795:SF449">
    <property type="entry name" value="BRANCHED-CHAIN AMINO ACID TRANSPORT PERMEASE PROTEIN LIVH-RELATED"/>
    <property type="match status" value="1"/>
</dbReference>
<comment type="subcellular location">
    <subcellularLocation>
        <location evidence="1">Cell membrane</location>
        <topology evidence="1">Multi-pass membrane protein</topology>
    </subcellularLocation>
</comment>
<feature type="transmembrane region" description="Helical" evidence="9">
    <location>
        <begin position="33"/>
        <end position="52"/>
    </location>
</feature>
<evidence type="ECO:0000313" key="11">
    <source>
        <dbReference type="Proteomes" id="UP000005270"/>
    </source>
</evidence>
<dbReference type="eggNOG" id="arCOG01269">
    <property type="taxonomic scope" value="Archaea"/>
</dbReference>
<dbReference type="InterPro" id="IPR052157">
    <property type="entry name" value="BCAA_transport_permease"/>
</dbReference>
<keyword evidence="4 9" id="KW-0812">Transmembrane</keyword>
<dbReference type="InterPro" id="IPR001851">
    <property type="entry name" value="ABC_transp_permease"/>
</dbReference>
<dbReference type="HOGENOM" id="CLU_039929_1_0_2"/>
<comment type="similarity">
    <text evidence="8">Belongs to the binding-protein-dependent transport system permease family. LivHM subfamily.</text>
</comment>
<keyword evidence="6 9" id="KW-1133">Transmembrane helix</keyword>
<gene>
    <name evidence="10" type="ordered locus">TCELL_0811</name>
</gene>
<keyword evidence="5" id="KW-0029">Amino-acid transport</keyword>
<evidence type="ECO:0000256" key="4">
    <source>
        <dbReference type="ARBA" id="ARBA00022692"/>
    </source>
</evidence>
<dbReference type="AlphaFoldDB" id="I3TEP7"/>
<dbReference type="Proteomes" id="UP000005270">
    <property type="component" value="Chromosome"/>
</dbReference>
<evidence type="ECO:0000256" key="2">
    <source>
        <dbReference type="ARBA" id="ARBA00022448"/>
    </source>
</evidence>
<feature type="transmembrane region" description="Helical" evidence="9">
    <location>
        <begin position="6"/>
        <end position="26"/>
    </location>
</feature>
<keyword evidence="7 9" id="KW-0472">Membrane</keyword>
<protein>
    <submittedName>
        <fullName evidence="10">Inner-membrane translocator</fullName>
    </submittedName>
</protein>
<feature type="transmembrane region" description="Helical" evidence="9">
    <location>
        <begin position="64"/>
        <end position="88"/>
    </location>
</feature>
<proteinExistence type="inferred from homology"/>
<dbReference type="KEGG" id="thg:TCELL_0811"/>
<dbReference type="CDD" id="cd06582">
    <property type="entry name" value="TM_PBP1_LivH_like"/>
    <property type="match status" value="1"/>
</dbReference>
<feature type="transmembrane region" description="Helical" evidence="9">
    <location>
        <begin position="239"/>
        <end position="268"/>
    </location>
</feature>
<dbReference type="FunCoup" id="I3TEP7">
    <property type="interactions" value="30"/>
</dbReference>
<evidence type="ECO:0000256" key="7">
    <source>
        <dbReference type="ARBA" id="ARBA00023136"/>
    </source>
</evidence>
<reference evidence="10 11" key="1">
    <citation type="journal article" date="2012" name="J. Bacteriol.">
        <title>Complete genome sequence of the hyperthermophilic cellulolytic Crenarchaeon 'Thermogladius cellulolyticus' 1633.</title>
        <authorList>
            <person name="Mardanov A.V."/>
            <person name="Kochetkova T.V."/>
            <person name="Beletsky A.V."/>
            <person name="Bonch-Osmolovskaya E.A."/>
            <person name="Ravin N.V."/>
            <person name="Skryabin K.G."/>
        </authorList>
    </citation>
    <scope>NUCLEOTIDE SEQUENCE [LARGE SCALE GENOMIC DNA]</scope>
    <source>
        <strain evidence="11">DSM 22663 / VKM B-2946 / 1633</strain>
    </source>
</reference>
<evidence type="ECO:0000256" key="5">
    <source>
        <dbReference type="ARBA" id="ARBA00022970"/>
    </source>
</evidence>
<dbReference type="EMBL" id="CP003531">
    <property type="protein sequence ID" value="AFK51235.1"/>
    <property type="molecule type" value="Genomic_DNA"/>
</dbReference>
<evidence type="ECO:0000256" key="3">
    <source>
        <dbReference type="ARBA" id="ARBA00022475"/>
    </source>
</evidence>
<feature type="transmembrane region" description="Helical" evidence="9">
    <location>
        <begin position="208"/>
        <end position="227"/>
    </location>
</feature>
<dbReference type="STRING" id="1184251.TCELL_0811"/>
<name>I3TEP7_THEC1</name>
<evidence type="ECO:0000256" key="1">
    <source>
        <dbReference type="ARBA" id="ARBA00004651"/>
    </source>
</evidence>
<feature type="transmembrane region" description="Helical" evidence="9">
    <location>
        <begin position="100"/>
        <end position="119"/>
    </location>
</feature>
<keyword evidence="2" id="KW-0813">Transport</keyword>
<dbReference type="GO" id="GO:0006865">
    <property type="term" value="P:amino acid transport"/>
    <property type="evidence" value="ECO:0007669"/>
    <property type="project" value="UniProtKB-KW"/>
</dbReference>
<dbReference type="GO" id="GO:0005886">
    <property type="term" value="C:plasma membrane"/>
    <property type="evidence" value="ECO:0007669"/>
    <property type="project" value="UniProtKB-SubCell"/>
</dbReference>
<keyword evidence="11" id="KW-1185">Reference proteome</keyword>
<accession>I3TEP7</accession>
<evidence type="ECO:0000256" key="8">
    <source>
        <dbReference type="ARBA" id="ARBA00037998"/>
    </source>
</evidence>
<sequence>MLIAQDLVGFFQFSLLYLTVSIPLVLAYRVTKVINFTVANYITYGAYTAVLLDYYMRSSFGHNSLLLTVLLSFMLTGSIAVLSNLAVFKPLTEMRVKGDVLMIASMGLWIVLKYVLYIVSDIASSACRTNLVSYSQIHYDDISLLTARTGLVGVQQSLVVFPLLALTSMAILYLVLNATRVGRAVLAVADNSLLASLSGIAVGRVVNLTWFLTAGLISLAGVMWTTYSGAITPEVGDSLILQVFTIAFIGGLASLTRTAAGALLISGVENFGTDLLSTYLGLPTSIKPMLTFIVLLATLIASPPLGVAGGVPYRFTRGVRR</sequence>
<feature type="transmembrane region" description="Helical" evidence="9">
    <location>
        <begin position="183"/>
        <end position="202"/>
    </location>
</feature>
<dbReference type="InParanoid" id="I3TEP7"/>